<keyword evidence="3" id="KW-1185">Reference proteome</keyword>
<dbReference type="Proteomes" id="UP001208689">
    <property type="component" value="Chromosome"/>
</dbReference>
<keyword evidence="1" id="KW-1133">Transmembrane helix</keyword>
<evidence type="ECO:0000256" key="1">
    <source>
        <dbReference type="SAM" id="Phobius"/>
    </source>
</evidence>
<accession>A0ABY6HQN4</accession>
<evidence type="ECO:0000313" key="2">
    <source>
        <dbReference type="EMBL" id="UYP45804.1"/>
    </source>
</evidence>
<keyword evidence="1" id="KW-0472">Membrane</keyword>
<feature type="transmembrane region" description="Helical" evidence="1">
    <location>
        <begin position="12"/>
        <end position="33"/>
    </location>
</feature>
<protein>
    <submittedName>
        <fullName evidence="2">Uncharacterized protein</fullName>
    </submittedName>
</protein>
<feature type="transmembrane region" description="Helical" evidence="1">
    <location>
        <begin position="79"/>
        <end position="103"/>
    </location>
</feature>
<proteinExistence type="predicted"/>
<gene>
    <name evidence="2" type="ORF">NEF87_002089</name>
</gene>
<keyword evidence="1" id="KW-0812">Transmembrane</keyword>
<feature type="transmembrane region" description="Helical" evidence="1">
    <location>
        <begin position="39"/>
        <end position="58"/>
    </location>
</feature>
<reference evidence="2" key="1">
    <citation type="submission" date="2022-09" db="EMBL/GenBank/DDBJ databases">
        <title>Actin cytoskeleton and complex cell architecture in an #Asgard archaeon.</title>
        <authorList>
            <person name="Ponce Toledo R.I."/>
            <person name="Schleper C."/>
            <person name="Rodrigues Oliveira T."/>
            <person name="Wollweber F."/>
            <person name="Xu J."/>
            <person name="Rittmann S."/>
            <person name="Klingl A."/>
            <person name="Pilhofer M."/>
        </authorList>
    </citation>
    <scope>NUCLEOTIDE SEQUENCE</scope>
    <source>
        <strain evidence="2">B-35</strain>
    </source>
</reference>
<feature type="transmembrane region" description="Helical" evidence="1">
    <location>
        <begin position="118"/>
        <end position="140"/>
    </location>
</feature>
<name>A0ABY6HQN4_9ARCH</name>
<evidence type="ECO:0000313" key="3">
    <source>
        <dbReference type="Proteomes" id="UP001208689"/>
    </source>
</evidence>
<organism evidence="2 3">
    <name type="scientific">Candidatus Lokiarchaeum ossiferum</name>
    <dbReference type="NCBI Taxonomy" id="2951803"/>
    <lineage>
        <taxon>Archaea</taxon>
        <taxon>Promethearchaeati</taxon>
        <taxon>Promethearchaeota</taxon>
        <taxon>Promethearchaeia</taxon>
        <taxon>Promethearchaeales</taxon>
        <taxon>Promethearchaeaceae</taxon>
        <taxon>Candidatus Lokiarchaeum</taxon>
    </lineage>
</organism>
<dbReference type="EMBL" id="CP104013">
    <property type="protein sequence ID" value="UYP45804.1"/>
    <property type="molecule type" value="Genomic_DNA"/>
</dbReference>
<sequence length="154" mass="16896">MPSSLSSSLGSKYLMFFEYLGLLLVIAFVQLVIPFPPAYWVLYGVLGICGVSLVYVLYSKGCFFSSQIHHTPKFLQRAGFEVGLLIVMGFCVCFCSEFCWTFGFSEAEAAIYAGNFKVFSSLLTCIACVLIVLQGLPLLLSGLKMRVSPLAVEV</sequence>